<sequence>MDPNTFPTKGNLILARNSLKLANMGYGLMDKKRNILIRELMSLIDEAKGIQSEIDTTFKAAYAALQNANIELGIHYVQEIGASVPVDKRVRIKARSIMGTEIPLVQHEEQPMTLTYGFYNTTESLDEARYHFEKVKELTIRLSMVENSAYRLANSIKKTQKRANALKNITIPHYTELSKSISNALEEKEREEFTRLKVIKRTKVRG</sequence>
<keyword evidence="2 4" id="KW-0813">Transport</keyword>
<accession>A0A7X2TDE2</accession>
<dbReference type="GO" id="GO:0005524">
    <property type="term" value="F:ATP binding"/>
    <property type="evidence" value="ECO:0007669"/>
    <property type="project" value="UniProtKB-UniRule"/>
</dbReference>
<gene>
    <name evidence="4" type="primary">atpD</name>
    <name evidence="5" type="ORF">FYJ39_10835</name>
</gene>
<dbReference type="HAMAP" id="MF_00271">
    <property type="entry name" value="ATP_synth_D_arch"/>
    <property type="match status" value="1"/>
</dbReference>
<keyword evidence="4" id="KW-0375">Hydrogen ion transport</keyword>
<name>A0A7X2TDE2_9CLOT</name>
<proteinExistence type="inferred from homology"/>
<dbReference type="EMBL" id="VUMD01000008">
    <property type="protein sequence ID" value="MSS37058.1"/>
    <property type="molecule type" value="Genomic_DNA"/>
</dbReference>
<evidence type="ECO:0000256" key="3">
    <source>
        <dbReference type="ARBA" id="ARBA00023065"/>
    </source>
</evidence>
<keyword evidence="4" id="KW-0066">ATP synthesis</keyword>
<dbReference type="GO" id="GO:0042777">
    <property type="term" value="P:proton motive force-driven plasma membrane ATP synthesis"/>
    <property type="evidence" value="ECO:0007669"/>
    <property type="project" value="UniProtKB-UniRule"/>
</dbReference>
<dbReference type="NCBIfam" id="TIGR00309">
    <property type="entry name" value="V_ATPase_subD"/>
    <property type="match status" value="1"/>
</dbReference>
<protein>
    <recommendedName>
        <fullName evidence="4">V-type ATP synthase subunit D</fullName>
    </recommendedName>
    <alternativeName>
        <fullName evidence="4">V-ATPase subunit D</fullName>
    </alternativeName>
</protein>
<evidence type="ECO:0000256" key="4">
    <source>
        <dbReference type="HAMAP-Rule" id="MF_00271"/>
    </source>
</evidence>
<comment type="similarity">
    <text evidence="1 4">Belongs to the V-ATPase D subunit family.</text>
</comment>
<dbReference type="RefSeq" id="WP_154472489.1">
    <property type="nucleotide sequence ID" value="NZ_DBEWUL010000079.1"/>
</dbReference>
<dbReference type="AlphaFoldDB" id="A0A7X2TDE2"/>
<dbReference type="Gene3D" id="1.10.287.3240">
    <property type="match status" value="1"/>
</dbReference>
<evidence type="ECO:0000313" key="5">
    <source>
        <dbReference type="EMBL" id="MSS37058.1"/>
    </source>
</evidence>
<dbReference type="GO" id="GO:0046961">
    <property type="term" value="F:proton-transporting ATPase activity, rotational mechanism"/>
    <property type="evidence" value="ECO:0007669"/>
    <property type="project" value="InterPro"/>
</dbReference>
<evidence type="ECO:0000313" key="6">
    <source>
        <dbReference type="Proteomes" id="UP000429958"/>
    </source>
</evidence>
<dbReference type="Pfam" id="PF01813">
    <property type="entry name" value="ATP-synt_D"/>
    <property type="match status" value="1"/>
</dbReference>
<organism evidence="5 6">
    <name type="scientific">Clostridium porci</name>
    <dbReference type="NCBI Taxonomy" id="2605778"/>
    <lineage>
        <taxon>Bacteria</taxon>
        <taxon>Bacillati</taxon>
        <taxon>Bacillota</taxon>
        <taxon>Clostridia</taxon>
        <taxon>Eubacteriales</taxon>
        <taxon>Clostridiaceae</taxon>
        <taxon>Clostridium</taxon>
    </lineage>
</organism>
<keyword evidence="3 4" id="KW-0406">Ion transport</keyword>
<comment type="caution">
    <text evidence="5">The sequence shown here is derived from an EMBL/GenBank/DDBJ whole genome shotgun (WGS) entry which is preliminary data.</text>
</comment>
<reference evidence="5 6" key="1">
    <citation type="submission" date="2019-08" db="EMBL/GenBank/DDBJ databases">
        <title>In-depth cultivation of the pig gut microbiome towards novel bacterial diversity and tailored functional studies.</title>
        <authorList>
            <person name="Wylensek D."/>
            <person name="Hitch T.C.A."/>
            <person name="Clavel T."/>
        </authorList>
    </citation>
    <scope>NUCLEOTIDE SEQUENCE [LARGE SCALE GENOMIC DNA]</scope>
    <source>
        <strain evidence="5 6">WCA-389-WT-23D1</strain>
    </source>
</reference>
<evidence type="ECO:0000256" key="2">
    <source>
        <dbReference type="ARBA" id="ARBA00022448"/>
    </source>
</evidence>
<evidence type="ECO:0000256" key="1">
    <source>
        <dbReference type="ARBA" id="ARBA00005850"/>
    </source>
</evidence>
<dbReference type="InterPro" id="IPR002699">
    <property type="entry name" value="V_ATPase_D"/>
</dbReference>
<dbReference type="Proteomes" id="UP000429958">
    <property type="component" value="Unassembled WGS sequence"/>
</dbReference>
<dbReference type="GO" id="GO:0046933">
    <property type="term" value="F:proton-transporting ATP synthase activity, rotational mechanism"/>
    <property type="evidence" value="ECO:0007669"/>
    <property type="project" value="UniProtKB-UniRule"/>
</dbReference>
<keyword evidence="6" id="KW-1185">Reference proteome</keyword>
<dbReference type="PANTHER" id="PTHR11671">
    <property type="entry name" value="V-TYPE ATP SYNTHASE SUBUNIT D"/>
    <property type="match status" value="1"/>
</dbReference>
<comment type="function">
    <text evidence="4">Produces ATP from ADP in the presence of a proton gradient across the membrane.</text>
</comment>